<feature type="compositionally biased region" description="Basic and acidic residues" evidence="1">
    <location>
        <begin position="1"/>
        <end position="21"/>
    </location>
</feature>
<dbReference type="EMBL" id="JARJCM010000293">
    <property type="protein sequence ID" value="KAJ7019441.1"/>
    <property type="molecule type" value="Genomic_DNA"/>
</dbReference>
<proteinExistence type="predicted"/>
<dbReference type="Proteomes" id="UP001218188">
    <property type="component" value="Unassembled WGS sequence"/>
</dbReference>
<sequence>MPRFNCPDKKEQSKAQTDRPSKTNPIRISSSCLVVTSHPRKATHNLAATGNSLRSRSRYRRSHPTAVFGQPHPSVMAPNALSHPPVLHQIQGTSTLGAVNEFPNAAVRQMPGGGLIKYPLCRLWKVPRTHRHDADAFAEAHRVWVCMAVWAKAFSPVPSVCFSTTAYAKVTARNHSRCTSSCGPCNDPSHKHPPVPELEPPSGGKFLPSSHLRLSFARASFLVLSHIFLPLSAPASSGSVRDGNKDDGDSPWGLVITLDHPLACTHSIRK</sequence>
<reference evidence="2" key="1">
    <citation type="submission" date="2023-03" db="EMBL/GenBank/DDBJ databases">
        <title>Massive genome expansion in bonnet fungi (Mycena s.s.) driven by repeated elements and novel gene families across ecological guilds.</title>
        <authorList>
            <consortium name="Lawrence Berkeley National Laboratory"/>
            <person name="Harder C.B."/>
            <person name="Miyauchi S."/>
            <person name="Viragh M."/>
            <person name="Kuo A."/>
            <person name="Thoen E."/>
            <person name="Andreopoulos B."/>
            <person name="Lu D."/>
            <person name="Skrede I."/>
            <person name="Drula E."/>
            <person name="Henrissat B."/>
            <person name="Morin E."/>
            <person name="Kohler A."/>
            <person name="Barry K."/>
            <person name="LaButti K."/>
            <person name="Morin E."/>
            <person name="Salamov A."/>
            <person name="Lipzen A."/>
            <person name="Mereny Z."/>
            <person name="Hegedus B."/>
            <person name="Baldrian P."/>
            <person name="Stursova M."/>
            <person name="Weitz H."/>
            <person name="Taylor A."/>
            <person name="Grigoriev I.V."/>
            <person name="Nagy L.G."/>
            <person name="Martin F."/>
            <person name="Kauserud H."/>
        </authorList>
    </citation>
    <scope>NUCLEOTIDE SEQUENCE</scope>
    <source>
        <strain evidence="2">CBHHK200</strain>
    </source>
</reference>
<evidence type="ECO:0000313" key="3">
    <source>
        <dbReference type="Proteomes" id="UP001218188"/>
    </source>
</evidence>
<protein>
    <submittedName>
        <fullName evidence="2">Uncharacterized protein</fullName>
    </submittedName>
</protein>
<feature type="region of interest" description="Disordered" evidence="1">
    <location>
        <begin position="1"/>
        <end position="27"/>
    </location>
</feature>
<accession>A0AAD6S1D5</accession>
<evidence type="ECO:0000313" key="2">
    <source>
        <dbReference type="EMBL" id="KAJ7019441.1"/>
    </source>
</evidence>
<gene>
    <name evidence="2" type="ORF">C8F04DRAFT_334891</name>
</gene>
<feature type="region of interest" description="Disordered" evidence="1">
    <location>
        <begin position="51"/>
        <end position="71"/>
    </location>
</feature>
<keyword evidence="3" id="KW-1185">Reference proteome</keyword>
<evidence type="ECO:0000256" key="1">
    <source>
        <dbReference type="SAM" id="MobiDB-lite"/>
    </source>
</evidence>
<organism evidence="2 3">
    <name type="scientific">Mycena alexandri</name>
    <dbReference type="NCBI Taxonomy" id="1745969"/>
    <lineage>
        <taxon>Eukaryota</taxon>
        <taxon>Fungi</taxon>
        <taxon>Dikarya</taxon>
        <taxon>Basidiomycota</taxon>
        <taxon>Agaricomycotina</taxon>
        <taxon>Agaricomycetes</taxon>
        <taxon>Agaricomycetidae</taxon>
        <taxon>Agaricales</taxon>
        <taxon>Marasmiineae</taxon>
        <taxon>Mycenaceae</taxon>
        <taxon>Mycena</taxon>
    </lineage>
</organism>
<comment type="caution">
    <text evidence="2">The sequence shown here is derived from an EMBL/GenBank/DDBJ whole genome shotgun (WGS) entry which is preliminary data.</text>
</comment>
<name>A0AAD6S1D5_9AGAR</name>
<dbReference type="AlphaFoldDB" id="A0AAD6S1D5"/>